<dbReference type="InterPro" id="IPR014748">
    <property type="entry name" value="Enoyl-CoA_hydra_C"/>
</dbReference>
<evidence type="ECO:0000256" key="5">
    <source>
        <dbReference type="RuleBase" id="RU003707"/>
    </source>
</evidence>
<comment type="catalytic activity">
    <reaction evidence="4">
        <text>a 4-saturated-(3S)-3-hydroxyacyl-CoA = a (3E)-enoyl-CoA + H2O</text>
        <dbReference type="Rhea" id="RHEA:20724"/>
        <dbReference type="ChEBI" id="CHEBI:15377"/>
        <dbReference type="ChEBI" id="CHEBI:58521"/>
        <dbReference type="ChEBI" id="CHEBI:137480"/>
        <dbReference type="EC" id="4.2.1.17"/>
    </reaction>
</comment>
<dbReference type="Gene3D" id="1.10.12.10">
    <property type="entry name" value="Lyase 2-enoyl-coa Hydratase, Chain A, domain 2"/>
    <property type="match status" value="1"/>
</dbReference>
<dbReference type="InterPro" id="IPR018376">
    <property type="entry name" value="Enoyl-CoA_hyd/isom_CS"/>
</dbReference>
<evidence type="ECO:0000313" key="6">
    <source>
        <dbReference type="EMBL" id="MDP9800755.1"/>
    </source>
</evidence>
<dbReference type="InterPro" id="IPR001753">
    <property type="entry name" value="Enoyl-CoA_hydra/iso"/>
</dbReference>
<dbReference type="Proteomes" id="UP001235966">
    <property type="component" value="Unassembled WGS sequence"/>
</dbReference>
<evidence type="ECO:0000256" key="4">
    <source>
        <dbReference type="ARBA" id="ARBA00023717"/>
    </source>
</evidence>
<comment type="caution">
    <text evidence="6">The sequence shown here is derived from an EMBL/GenBank/DDBJ whole genome shotgun (WGS) entry which is preliminary data.</text>
</comment>
<gene>
    <name evidence="6" type="ORF">J2S49_000831</name>
</gene>
<accession>A0ABT9NAN3</accession>
<dbReference type="Gene3D" id="3.90.226.10">
    <property type="entry name" value="2-enoyl-CoA Hydratase, Chain A, domain 1"/>
    <property type="match status" value="1"/>
</dbReference>
<comment type="similarity">
    <text evidence="1 5">Belongs to the enoyl-CoA hydratase/isomerase family.</text>
</comment>
<dbReference type="PROSITE" id="PS00166">
    <property type="entry name" value="ENOYL_COA_HYDRATASE"/>
    <property type="match status" value="1"/>
</dbReference>
<dbReference type="EC" id="4.2.1.17" evidence="6"/>
<evidence type="ECO:0000256" key="1">
    <source>
        <dbReference type="ARBA" id="ARBA00005254"/>
    </source>
</evidence>
<sequence length="258" mass="27057">MENSVLVEVEGPIATIVINRPEVLNAINYDVLDGLEAAIDQVAADDGVRVVIVTGAGERSFVAGADIALLQDMDPFAGKAYCERGQAVYSKLEKLPKPVIAAINGFALGGGSELALACDIRIASSKAKFGLPEVGLGVIPGFGGTQRLPRLIGVGYAKELILTGEIIRADRAAQIGLVNRVVEPEELTATVRELAQAIASKSSVALSFAKDSINRGIQMDLDTAIAMEAVQFAVAFSSDDRAEGIGAFLAKRTPDFSK</sequence>
<dbReference type="EMBL" id="JAUSQW010000001">
    <property type="protein sequence ID" value="MDP9800755.1"/>
    <property type="molecule type" value="Genomic_DNA"/>
</dbReference>
<evidence type="ECO:0000313" key="7">
    <source>
        <dbReference type="Proteomes" id="UP001235966"/>
    </source>
</evidence>
<organism evidence="6 7">
    <name type="scientific">Arcanobacterium wilhelmae</name>
    <dbReference type="NCBI Taxonomy" id="1803177"/>
    <lineage>
        <taxon>Bacteria</taxon>
        <taxon>Bacillati</taxon>
        <taxon>Actinomycetota</taxon>
        <taxon>Actinomycetes</taxon>
        <taxon>Actinomycetales</taxon>
        <taxon>Actinomycetaceae</taxon>
        <taxon>Arcanobacterium</taxon>
    </lineage>
</organism>
<dbReference type="GO" id="GO:0004300">
    <property type="term" value="F:enoyl-CoA hydratase activity"/>
    <property type="evidence" value="ECO:0007669"/>
    <property type="project" value="UniProtKB-EC"/>
</dbReference>
<dbReference type="RefSeq" id="WP_307014377.1">
    <property type="nucleotide sequence ID" value="NZ_JAUSQW010000001.1"/>
</dbReference>
<comment type="catalytic activity">
    <reaction evidence="3">
        <text>a (3S)-3-hydroxyacyl-CoA = a (2E)-enoyl-CoA + H2O</text>
        <dbReference type="Rhea" id="RHEA:16105"/>
        <dbReference type="ChEBI" id="CHEBI:15377"/>
        <dbReference type="ChEBI" id="CHEBI:57318"/>
        <dbReference type="ChEBI" id="CHEBI:58856"/>
        <dbReference type="EC" id="4.2.1.17"/>
    </reaction>
</comment>
<dbReference type="PANTHER" id="PTHR11941:SF54">
    <property type="entry name" value="ENOYL-COA HYDRATASE, MITOCHONDRIAL"/>
    <property type="match status" value="1"/>
</dbReference>
<dbReference type="Pfam" id="PF00378">
    <property type="entry name" value="ECH_1"/>
    <property type="match status" value="1"/>
</dbReference>
<keyword evidence="2 6" id="KW-0456">Lyase</keyword>
<proteinExistence type="inferred from homology"/>
<dbReference type="InterPro" id="IPR029045">
    <property type="entry name" value="ClpP/crotonase-like_dom_sf"/>
</dbReference>
<dbReference type="SUPFAM" id="SSF52096">
    <property type="entry name" value="ClpP/crotonase"/>
    <property type="match status" value="1"/>
</dbReference>
<dbReference type="CDD" id="cd06558">
    <property type="entry name" value="crotonase-like"/>
    <property type="match status" value="1"/>
</dbReference>
<name>A0ABT9NAN3_9ACTO</name>
<evidence type="ECO:0000256" key="2">
    <source>
        <dbReference type="ARBA" id="ARBA00023239"/>
    </source>
</evidence>
<protein>
    <submittedName>
        <fullName evidence="6">Enoyl-CoA hydratase</fullName>
        <ecNumber evidence="6">4.2.1.17</ecNumber>
    </submittedName>
</protein>
<dbReference type="PANTHER" id="PTHR11941">
    <property type="entry name" value="ENOYL-COA HYDRATASE-RELATED"/>
    <property type="match status" value="1"/>
</dbReference>
<keyword evidence="7" id="KW-1185">Reference proteome</keyword>
<evidence type="ECO:0000256" key="3">
    <source>
        <dbReference type="ARBA" id="ARBA00023709"/>
    </source>
</evidence>
<reference evidence="6 7" key="1">
    <citation type="submission" date="2023-07" db="EMBL/GenBank/DDBJ databases">
        <title>Sequencing the genomes of 1000 actinobacteria strains.</title>
        <authorList>
            <person name="Klenk H.-P."/>
        </authorList>
    </citation>
    <scope>NUCLEOTIDE SEQUENCE [LARGE SCALE GENOMIC DNA]</scope>
    <source>
        <strain evidence="6 7">DSM 102162</strain>
    </source>
</reference>